<organism evidence="3 4">
    <name type="scientific">Gordonia insulae</name>
    <dbReference type="NCBI Taxonomy" id="2420509"/>
    <lineage>
        <taxon>Bacteria</taxon>
        <taxon>Bacillati</taxon>
        <taxon>Actinomycetota</taxon>
        <taxon>Actinomycetes</taxon>
        <taxon>Mycobacteriales</taxon>
        <taxon>Gordoniaceae</taxon>
        <taxon>Gordonia</taxon>
    </lineage>
</organism>
<keyword evidence="4" id="KW-1185">Reference proteome</keyword>
<dbReference type="Proteomes" id="UP000271469">
    <property type="component" value="Chromosome"/>
</dbReference>
<evidence type="ECO:0000313" key="3">
    <source>
        <dbReference type="EMBL" id="AZG44173.1"/>
    </source>
</evidence>
<feature type="signal peptide" evidence="2">
    <location>
        <begin position="1"/>
        <end position="27"/>
    </location>
</feature>
<dbReference type="EMBL" id="CP033972">
    <property type="protein sequence ID" value="AZG44173.1"/>
    <property type="molecule type" value="Genomic_DNA"/>
</dbReference>
<evidence type="ECO:0000256" key="1">
    <source>
        <dbReference type="SAM" id="MobiDB-lite"/>
    </source>
</evidence>
<reference evidence="3 4" key="1">
    <citation type="submission" date="2018-11" db="EMBL/GenBank/DDBJ databases">
        <title>Gordonia insulae sp. nov., isolated from an island soil.</title>
        <authorList>
            <person name="Kim Y.S."/>
            <person name="Kim S.B."/>
        </authorList>
    </citation>
    <scope>NUCLEOTIDE SEQUENCE [LARGE SCALE GENOMIC DNA]</scope>
    <source>
        <strain evidence="3 4">MMS17-SY073</strain>
    </source>
</reference>
<proteinExistence type="predicted"/>
<evidence type="ECO:0000313" key="4">
    <source>
        <dbReference type="Proteomes" id="UP000271469"/>
    </source>
</evidence>
<feature type="region of interest" description="Disordered" evidence="1">
    <location>
        <begin position="148"/>
        <end position="168"/>
    </location>
</feature>
<dbReference type="RefSeq" id="WP_232016745.1">
    <property type="nucleotide sequence ID" value="NZ_CP033972.1"/>
</dbReference>
<dbReference type="KEGG" id="gom:D7316_00753"/>
<protein>
    <recommendedName>
        <fullName evidence="5">DUF5642 domain-containing protein</fullName>
    </recommendedName>
</protein>
<keyword evidence="2" id="KW-0732">Signal</keyword>
<name>A0A3G8JGP6_9ACTN</name>
<evidence type="ECO:0008006" key="5">
    <source>
        <dbReference type="Google" id="ProtNLM"/>
    </source>
</evidence>
<feature type="chain" id="PRO_5018146184" description="DUF5642 domain-containing protein" evidence="2">
    <location>
        <begin position="28"/>
        <end position="218"/>
    </location>
</feature>
<dbReference type="PROSITE" id="PS51257">
    <property type="entry name" value="PROKAR_LIPOPROTEIN"/>
    <property type="match status" value="1"/>
</dbReference>
<evidence type="ECO:0000256" key="2">
    <source>
        <dbReference type="SAM" id="SignalP"/>
    </source>
</evidence>
<dbReference type="AlphaFoldDB" id="A0A3G8JGP6"/>
<sequence length="218" mass="21585">MGRIGRIVLAAACLVIAGCTVDGQASAGAVDLSPRAVPSTDFPGGSASRVPPPAVPGALADLTGRPLHGSVIPAQCTPAAVSADGAAVLVGPDPAASTATFTEAIVHADVPLDEVTALARRCPRTASGSSPTAMSAVITEVLPAPRRSGVATGAERRQLTTGGTGSSAITTSTTTLLAQRDGVRVIVEYRHQGAAPMSAQAGARLDALFSRAVDAAFG</sequence>
<gene>
    <name evidence="3" type="ORF">D7316_00753</name>
</gene>
<accession>A0A3G8JGP6</accession>